<evidence type="ECO:0008006" key="4">
    <source>
        <dbReference type="Google" id="ProtNLM"/>
    </source>
</evidence>
<evidence type="ECO:0000313" key="3">
    <source>
        <dbReference type="Proteomes" id="UP000540506"/>
    </source>
</evidence>
<sequence>MKRRNRFGAAVALATALALVPLAAAPSQAAQARSAEPADVATHNGMTWRVLGGGPGGTIHVGAPTTAESNPYSGDTPANTVLPVLCIYSYANLPVPAGITPDFYDGWTAKPIAVTQPLSGTLMTSRAAADGLCSDRFGWGWREAEFHDGHYGPNNSEVGGWTFWGLSPYLALGVTTSRFWVAIDDQSANPWN</sequence>
<dbReference type="RefSeq" id="WP_184933507.1">
    <property type="nucleotide sequence ID" value="NZ_JACHJV010000001.1"/>
</dbReference>
<evidence type="ECO:0000256" key="1">
    <source>
        <dbReference type="SAM" id="SignalP"/>
    </source>
</evidence>
<keyword evidence="1" id="KW-0732">Signal</keyword>
<comment type="caution">
    <text evidence="2">The sequence shown here is derived from an EMBL/GenBank/DDBJ whole genome shotgun (WGS) entry which is preliminary data.</text>
</comment>
<dbReference type="InterPro" id="IPR006311">
    <property type="entry name" value="TAT_signal"/>
</dbReference>
<name>A0A7W7QWZ6_KITKI</name>
<protein>
    <recommendedName>
        <fullName evidence="4">Flagellar hook-length control protein</fullName>
    </recommendedName>
</protein>
<dbReference type="Proteomes" id="UP000540506">
    <property type="component" value="Unassembled WGS sequence"/>
</dbReference>
<keyword evidence="3" id="KW-1185">Reference proteome</keyword>
<organism evidence="2 3">
    <name type="scientific">Kitasatospora kifunensis</name>
    <name type="common">Streptomyces kifunensis</name>
    <dbReference type="NCBI Taxonomy" id="58351"/>
    <lineage>
        <taxon>Bacteria</taxon>
        <taxon>Bacillati</taxon>
        <taxon>Actinomycetota</taxon>
        <taxon>Actinomycetes</taxon>
        <taxon>Kitasatosporales</taxon>
        <taxon>Streptomycetaceae</taxon>
        <taxon>Kitasatospora</taxon>
    </lineage>
</organism>
<dbReference type="AlphaFoldDB" id="A0A7W7QWZ6"/>
<proteinExistence type="predicted"/>
<feature type="chain" id="PRO_5031268321" description="Flagellar hook-length control protein" evidence="1">
    <location>
        <begin position="30"/>
        <end position="192"/>
    </location>
</feature>
<dbReference type="PROSITE" id="PS51318">
    <property type="entry name" value="TAT"/>
    <property type="match status" value="1"/>
</dbReference>
<gene>
    <name evidence="2" type="ORF">FHR34_000117</name>
</gene>
<accession>A0A7W7QWZ6</accession>
<dbReference type="EMBL" id="JACHJV010000001">
    <property type="protein sequence ID" value="MBB4921124.1"/>
    <property type="molecule type" value="Genomic_DNA"/>
</dbReference>
<reference evidence="2 3" key="1">
    <citation type="submission" date="2020-08" db="EMBL/GenBank/DDBJ databases">
        <title>Sequencing the genomes of 1000 actinobacteria strains.</title>
        <authorList>
            <person name="Klenk H.-P."/>
        </authorList>
    </citation>
    <scope>NUCLEOTIDE SEQUENCE [LARGE SCALE GENOMIC DNA]</scope>
    <source>
        <strain evidence="2 3">DSM 41654</strain>
    </source>
</reference>
<feature type="signal peptide" evidence="1">
    <location>
        <begin position="1"/>
        <end position="29"/>
    </location>
</feature>
<evidence type="ECO:0000313" key="2">
    <source>
        <dbReference type="EMBL" id="MBB4921124.1"/>
    </source>
</evidence>